<proteinExistence type="predicted"/>
<sequence length="87" mass="9159">MPNQLQPALIGTDPGTDLLGFIVEEHAGGKFTVLVPLAPTPGVGTLQIVSREKVQKLEVPMKEALGAILNWGAGTEALLKRTKGNSQ</sequence>
<reference evidence="1 2" key="1">
    <citation type="submission" date="2020-08" db="EMBL/GenBank/DDBJ databases">
        <title>Bridging the membrane lipid divide: bacteria of the FCB group superphylum have the potential to synthesize archaeal ether lipids.</title>
        <authorList>
            <person name="Villanueva L."/>
            <person name="Von Meijenfeldt F.A.B."/>
            <person name="Westbye A.B."/>
            <person name="Yadav S."/>
            <person name="Hopmans E.C."/>
            <person name="Dutilh B.E."/>
            <person name="Sinninghe Damste J.S."/>
        </authorList>
    </citation>
    <scope>NUCLEOTIDE SEQUENCE [LARGE SCALE GENOMIC DNA]</scope>
    <source>
        <strain evidence="1">NIOZ-UU27</strain>
    </source>
</reference>
<protein>
    <submittedName>
        <fullName evidence="1">Uncharacterized protein</fullName>
    </submittedName>
</protein>
<name>A0A8J6T2F6_9DELT</name>
<evidence type="ECO:0000313" key="1">
    <source>
        <dbReference type="EMBL" id="MBC8176750.1"/>
    </source>
</evidence>
<comment type="caution">
    <text evidence="1">The sequence shown here is derived from an EMBL/GenBank/DDBJ whole genome shotgun (WGS) entry which is preliminary data.</text>
</comment>
<dbReference type="EMBL" id="JACNJD010000158">
    <property type="protein sequence ID" value="MBC8176750.1"/>
    <property type="molecule type" value="Genomic_DNA"/>
</dbReference>
<gene>
    <name evidence="1" type="ORF">H8E19_05045</name>
</gene>
<dbReference type="Proteomes" id="UP000650524">
    <property type="component" value="Unassembled WGS sequence"/>
</dbReference>
<dbReference type="AlphaFoldDB" id="A0A8J6T2F6"/>
<evidence type="ECO:0000313" key="2">
    <source>
        <dbReference type="Proteomes" id="UP000650524"/>
    </source>
</evidence>
<accession>A0A8J6T2F6</accession>
<organism evidence="1 2">
    <name type="scientific">Candidatus Desulfacyla euxinica</name>
    <dbReference type="NCBI Taxonomy" id="2841693"/>
    <lineage>
        <taxon>Bacteria</taxon>
        <taxon>Deltaproteobacteria</taxon>
        <taxon>Candidatus Desulfacyla</taxon>
    </lineage>
</organism>